<dbReference type="KEGG" id="tml:GSTUM_00005613001"/>
<reference evidence="1 2" key="1">
    <citation type="journal article" date="2010" name="Nature">
        <title>Perigord black truffle genome uncovers evolutionary origins and mechanisms of symbiosis.</title>
        <authorList>
            <person name="Martin F."/>
            <person name="Kohler A."/>
            <person name="Murat C."/>
            <person name="Balestrini R."/>
            <person name="Coutinho P.M."/>
            <person name="Jaillon O."/>
            <person name="Montanini B."/>
            <person name="Morin E."/>
            <person name="Noel B."/>
            <person name="Percudani R."/>
            <person name="Porcel B."/>
            <person name="Rubini A."/>
            <person name="Amicucci A."/>
            <person name="Amselem J."/>
            <person name="Anthouard V."/>
            <person name="Arcioni S."/>
            <person name="Artiguenave F."/>
            <person name="Aury J.M."/>
            <person name="Ballario P."/>
            <person name="Bolchi A."/>
            <person name="Brenna A."/>
            <person name="Brun A."/>
            <person name="Buee M."/>
            <person name="Cantarel B."/>
            <person name="Chevalier G."/>
            <person name="Couloux A."/>
            <person name="Da Silva C."/>
            <person name="Denoeud F."/>
            <person name="Duplessis S."/>
            <person name="Ghignone S."/>
            <person name="Hilselberger B."/>
            <person name="Iotti M."/>
            <person name="Marcais B."/>
            <person name="Mello A."/>
            <person name="Miranda M."/>
            <person name="Pacioni G."/>
            <person name="Quesneville H."/>
            <person name="Riccioni C."/>
            <person name="Ruotolo R."/>
            <person name="Splivallo R."/>
            <person name="Stocchi V."/>
            <person name="Tisserant E."/>
            <person name="Viscomi A.R."/>
            <person name="Zambonelli A."/>
            <person name="Zampieri E."/>
            <person name="Henrissat B."/>
            <person name="Lebrun M.H."/>
            <person name="Paolocci F."/>
            <person name="Bonfante P."/>
            <person name="Ottonello S."/>
            <person name="Wincker P."/>
        </authorList>
    </citation>
    <scope>NUCLEOTIDE SEQUENCE [LARGE SCALE GENOMIC DNA]</scope>
    <source>
        <strain evidence="1 2">Mel28</strain>
    </source>
</reference>
<dbReference type="GeneID" id="9184762"/>
<dbReference type="AlphaFoldDB" id="D5GBW1"/>
<accession>D5GBW1</accession>
<proteinExistence type="predicted"/>
<organism evidence="1 2">
    <name type="scientific">Tuber melanosporum (strain Mel28)</name>
    <name type="common">Perigord black truffle</name>
    <dbReference type="NCBI Taxonomy" id="656061"/>
    <lineage>
        <taxon>Eukaryota</taxon>
        <taxon>Fungi</taxon>
        <taxon>Dikarya</taxon>
        <taxon>Ascomycota</taxon>
        <taxon>Pezizomycotina</taxon>
        <taxon>Pezizomycetes</taxon>
        <taxon>Pezizales</taxon>
        <taxon>Tuberaceae</taxon>
        <taxon>Tuber</taxon>
    </lineage>
</organism>
<dbReference type="EMBL" id="FN430097">
    <property type="protein sequence ID" value="CAZ81961.1"/>
    <property type="molecule type" value="Genomic_DNA"/>
</dbReference>
<protein>
    <submittedName>
        <fullName evidence="1">(Perigord truffle) hypothetical protein</fullName>
    </submittedName>
</protein>
<evidence type="ECO:0000313" key="2">
    <source>
        <dbReference type="Proteomes" id="UP000006911"/>
    </source>
</evidence>
<keyword evidence="2" id="KW-1185">Reference proteome</keyword>
<gene>
    <name evidence="1" type="ORF">GSTUM_00005613001</name>
</gene>
<name>D5GBW1_TUBMM</name>
<sequence length="501" mass="59020">MPIIVDPLRQFFEQFDFERYTYDPDAPAHEEFDRLCEARQWGSSKIRRYRAEFLLALPEEQDPLSQFFEQFDFERYTYDPDIPAHEEFERLCEARQWGPSKIRRYKAEFLLALSQEQDPLSQFFEQFDFERYTYDPDIPPRKEFDRLCEARQWGSSKISHHETEFFLALSRELDRSGSSVGIEVIKFFRRYEYSLFTYDIDEPVQSEFQRLVGLRGWGNARLSKVTREFNDAVALDARGQSGYSTSEPTTSENPGTLEEDLLADWLRARECPGYEYSGDLHELEFKKLADAKRREWLRCLSLERGRPTSIEERRGWKISPEFLKLRNGFYAVVEKVFNLQLGNFCRVTGLTPWQVFVELYGNGQQNVGKRDAKTILHRVFINIFDFLDAFGETLKNPRTTNGKKALRKLKPLARELQFPSNLMLGVYSALTNRVFPIDVVDRQGTLVLLLQPIKVYLRSFDDVMREFEEEAVDELQEAEEEGRVGIRRLLLSREWDSLDSL</sequence>
<dbReference type="Proteomes" id="UP000006911">
    <property type="component" value="Unassembled WGS sequence"/>
</dbReference>
<dbReference type="InParanoid" id="D5GBW1"/>
<dbReference type="RefSeq" id="XP_002837770.1">
    <property type="nucleotide sequence ID" value="XM_002837724.1"/>
</dbReference>
<evidence type="ECO:0000313" key="1">
    <source>
        <dbReference type="EMBL" id="CAZ81961.1"/>
    </source>
</evidence>
<dbReference type="HOGENOM" id="CLU_544211_0_0_1"/>